<dbReference type="Proteomes" id="UP001333710">
    <property type="component" value="Chromosome"/>
</dbReference>
<feature type="domain" description="Rap1a immunity protein" evidence="2">
    <location>
        <begin position="29"/>
        <end position="125"/>
    </location>
</feature>
<evidence type="ECO:0000259" key="2">
    <source>
        <dbReference type="Pfam" id="PF18602"/>
    </source>
</evidence>
<dbReference type="KEGG" id="pmaw:MACH26_13970"/>
<dbReference type="Pfam" id="PF18602">
    <property type="entry name" value="Rap1a"/>
    <property type="match status" value="1"/>
</dbReference>
<evidence type="ECO:0000256" key="1">
    <source>
        <dbReference type="SAM" id="SignalP"/>
    </source>
</evidence>
<keyword evidence="4" id="KW-1185">Reference proteome</keyword>
<feature type="chain" id="PRO_5041358707" description="Rap1a immunity protein domain-containing protein" evidence="1">
    <location>
        <begin position="25"/>
        <end position="128"/>
    </location>
</feature>
<accession>A0AA48HJI1</accession>
<protein>
    <recommendedName>
        <fullName evidence="2">Rap1a immunity protein domain-containing protein</fullName>
    </recommendedName>
</protein>
<name>A0AA48HJI1_9ALTE</name>
<reference evidence="3" key="1">
    <citation type="submission" date="2023-01" db="EMBL/GenBank/DDBJ databases">
        <title>Complete genome sequence of Planctobacterium marinum strain Dej080120_11.</title>
        <authorList>
            <person name="Ueki S."/>
            <person name="Maruyama F."/>
        </authorList>
    </citation>
    <scope>NUCLEOTIDE SEQUENCE</scope>
    <source>
        <strain evidence="3">Dej080120_11</strain>
    </source>
</reference>
<feature type="signal peptide" evidence="1">
    <location>
        <begin position="1"/>
        <end position="24"/>
    </location>
</feature>
<dbReference type="AlphaFoldDB" id="A0AA48HJI1"/>
<sequence>MCIANKLPMLLTFLFFIVNTSAIAEEEKAAELYQECGEFLKSDEDSSKDTVAANACHNYLGGMLAVGTYYQLFHKVNKGFCLPKSTTKRELATAIIDYIDQNHPLNIKLMKRAIAVRALEKSFPCSGE</sequence>
<keyword evidence="1" id="KW-0732">Signal</keyword>
<evidence type="ECO:0000313" key="3">
    <source>
        <dbReference type="EMBL" id="BDX05876.1"/>
    </source>
</evidence>
<dbReference type="InterPro" id="IPR041238">
    <property type="entry name" value="Rap1a"/>
</dbReference>
<dbReference type="EMBL" id="AP027272">
    <property type="protein sequence ID" value="BDX05876.1"/>
    <property type="molecule type" value="Genomic_DNA"/>
</dbReference>
<proteinExistence type="predicted"/>
<organism evidence="3 4">
    <name type="scientific">Planctobacterium marinum</name>
    <dbReference type="NCBI Taxonomy" id="1631968"/>
    <lineage>
        <taxon>Bacteria</taxon>
        <taxon>Pseudomonadati</taxon>
        <taxon>Pseudomonadota</taxon>
        <taxon>Gammaproteobacteria</taxon>
        <taxon>Alteromonadales</taxon>
        <taxon>Alteromonadaceae</taxon>
        <taxon>Planctobacterium</taxon>
    </lineage>
</organism>
<evidence type="ECO:0000313" key="4">
    <source>
        <dbReference type="Proteomes" id="UP001333710"/>
    </source>
</evidence>
<gene>
    <name evidence="3" type="ORF">MACH26_13970</name>
</gene>